<dbReference type="PANTHER" id="PTHR11177:SF317">
    <property type="entry name" value="CHITINASE 12-RELATED"/>
    <property type="match status" value="1"/>
</dbReference>
<dbReference type="Pfam" id="PF00704">
    <property type="entry name" value="Glyco_hydro_18"/>
    <property type="match status" value="1"/>
</dbReference>
<sequence>MARTTSSATLLAALLISSSSVPFLALAVPLCSLTPPKSAALAVQSSPSSTGGNYTTDVVATGWYPGWLGDEFPPSQVSWSKYSALTFAFATTTPDSSVIALDDESAAVLPTFVTEAHNNGVAALLSIGGWTGSIYFSTAVGSPENRTTFVKAVVDIATKYGLDGIDFDWEYPNHQGIGCNAISDSDSANFLSFLQELRQDSEGSQLTITAAVGLTPFAGSGGQPMDDVSGFAAVLDHIAIMNYDVWGSFSATVGPNAPLNDSCAPTQAGSATSAVKAWTDAKFPVDKIVLGVAAYGHSFHVNTSAALDSSNTLNLYPAFDKALQPLGDSDEPGAAPSTDQCGNPVGVGGTFNFKGLIAAGFLNSTGGAADGMDYRYDDCSQTPFVYDPNNQTMISYDDATSFAAKGKFIDDNGLAGFAVWHVAGDSDNILLSAISDAMGIVQVCSDGS</sequence>
<dbReference type="InterPro" id="IPR011583">
    <property type="entry name" value="Chitinase_II/V-like_cat"/>
</dbReference>
<evidence type="ECO:0000256" key="4">
    <source>
        <dbReference type="ARBA" id="ARBA00023277"/>
    </source>
</evidence>
<keyword evidence="9" id="KW-0732">Signal</keyword>
<reference evidence="12" key="2">
    <citation type="submission" date="2015-01" db="EMBL/GenBank/DDBJ databases">
        <title>Evolutionary Origins and Diversification of the Mycorrhizal Mutualists.</title>
        <authorList>
            <consortium name="DOE Joint Genome Institute"/>
            <consortium name="Mycorrhizal Genomics Consortium"/>
            <person name="Kohler A."/>
            <person name="Kuo A."/>
            <person name="Nagy L.G."/>
            <person name="Floudas D."/>
            <person name="Copeland A."/>
            <person name="Barry K.W."/>
            <person name="Cichocki N."/>
            <person name="Veneault-Fourrey C."/>
            <person name="LaButti K."/>
            <person name="Lindquist E.A."/>
            <person name="Lipzen A."/>
            <person name="Lundell T."/>
            <person name="Morin E."/>
            <person name="Murat C."/>
            <person name="Riley R."/>
            <person name="Ohm R."/>
            <person name="Sun H."/>
            <person name="Tunlid A."/>
            <person name="Henrissat B."/>
            <person name="Grigoriev I.V."/>
            <person name="Hibbett D.S."/>
            <person name="Martin F."/>
        </authorList>
    </citation>
    <scope>NUCLEOTIDE SEQUENCE [LARGE SCALE GENOMIC DNA]</scope>
    <source>
        <strain evidence="12">h7</strain>
    </source>
</reference>
<dbReference type="GO" id="GO:0008061">
    <property type="term" value="F:chitin binding"/>
    <property type="evidence" value="ECO:0007669"/>
    <property type="project" value="InterPro"/>
</dbReference>
<evidence type="ECO:0000256" key="2">
    <source>
        <dbReference type="ARBA" id="ARBA00022801"/>
    </source>
</evidence>
<evidence type="ECO:0000256" key="5">
    <source>
        <dbReference type="ARBA" id="ARBA00023295"/>
    </source>
</evidence>
<dbReference type="InterPro" id="IPR001223">
    <property type="entry name" value="Glyco_hydro18_cat"/>
</dbReference>
<evidence type="ECO:0000256" key="3">
    <source>
        <dbReference type="ARBA" id="ARBA00023024"/>
    </source>
</evidence>
<feature type="chain" id="PRO_5002159222" evidence="9">
    <location>
        <begin position="28"/>
        <end position="448"/>
    </location>
</feature>
<dbReference type="InterPro" id="IPR017853">
    <property type="entry name" value="GH"/>
</dbReference>
<dbReference type="InterPro" id="IPR029070">
    <property type="entry name" value="Chitinase_insertion_sf"/>
</dbReference>
<name>A0A0C2XXD4_HEBCY</name>
<feature type="domain" description="GH18" evidence="10">
    <location>
        <begin position="58"/>
        <end position="441"/>
    </location>
</feature>
<evidence type="ECO:0000256" key="6">
    <source>
        <dbReference type="ARBA" id="ARBA00023326"/>
    </source>
</evidence>
<organism evidence="11 12">
    <name type="scientific">Hebeloma cylindrosporum</name>
    <dbReference type="NCBI Taxonomy" id="76867"/>
    <lineage>
        <taxon>Eukaryota</taxon>
        <taxon>Fungi</taxon>
        <taxon>Dikarya</taxon>
        <taxon>Basidiomycota</taxon>
        <taxon>Agaricomycotina</taxon>
        <taxon>Agaricomycetes</taxon>
        <taxon>Agaricomycetidae</taxon>
        <taxon>Agaricales</taxon>
        <taxon>Agaricineae</taxon>
        <taxon>Hymenogastraceae</taxon>
        <taxon>Hebeloma</taxon>
    </lineage>
</organism>
<dbReference type="GO" id="GO:0006032">
    <property type="term" value="P:chitin catabolic process"/>
    <property type="evidence" value="ECO:0007669"/>
    <property type="project" value="UniProtKB-KW"/>
</dbReference>
<dbReference type="Gene3D" id="3.20.20.80">
    <property type="entry name" value="Glycosidases"/>
    <property type="match status" value="1"/>
</dbReference>
<evidence type="ECO:0000256" key="8">
    <source>
        <dbReference type="RuleBase" id="RU004453"/>
    </source>
</evidence>
<keyword evidence="12" id="KW-1185">Reference proteome</keyword>
<dbReference type="SUPFAM" id="SSF51445">
    <property type="entry name" value="(Trans)glycosidases"/>
    <property type="match status" value="1"/>
</dbReference>
<gene>
    <name evidence="11" type="ORF">M413DRAFT_130897</name>
</gene>
<keyword evidence="6" id="KW-0624">Polysaccharide degradation</keyword>
<dbReference type="PROSITE" id="PS51910">
    <property type="entry name" value="GH18_2"/>
    <property type="match status" value="1"/>
</dbReference>
<keyword evidence="2 7" id="KW-0378">Hydrolase</keyword>
<evidence type="ECO:0000256" key="7">
    <source>
        <dbReference type="RuleBase" id="RU000489"/>
    </source>
</evidence>
<proteinExistence type="inferred from homology"/>
<evidence type="ECO:0000256" key="9">
    <source>
        <dbReference type="SAM" id="SignalP"/>
    </source>
</evidence>
<keyword evidence="3" id="KW-0146">Chitin degradation</keyword>
<comment type="catalytic activity">
    <reaction evidence="1">
        <text>Random endo-hydrolysis of N-acetyl-beta-D-glucosaminide (1-&gt;4)-beta-linkages in chitin and chitodextrins.</text>
        <dbReference type="EC" id="3.2.1.14"/>
    </reaction>
</comment>
<dbReference type="GO" id="GO:0005576">
    <property type="term" value="C:extracellular region"/>
    <property type="evidence" value="ECO:0007669"/>
    <property type="project" value="TreeGrafter"/>
</dbReference>
<dbReference type="SMART" id="SM00636">
    <property type="entry name" value="Glyco_18"/>
    <property type="match status" value="1"/>
</dbReference>
<dbReference type="HOGENOM" id="CLU_002833_6_1_1"/>
<dbReference type="STRING" id="686832.A0A0C2XXD4"/>
<dbReference type="AlphaFoldDB" id="A0A0C2XXD4"/>
<feature type="signal peptide" evidence="9">
    <location>
        <begin position="1"/>
        <end position="27"/>
    </location>
</feature>
<dbReference type="Gene3D" id="3.10.50.10">
    <property type="match status" value="1"/>
</dbReference>
<accession>A0A0C2XXD4</accession>
<dbReference type="EMBL" id="KN831778">
    <property type="protein sequence ID" value="KIM42313.1"/>
    <property type="molecule type" value="Genomic_DNA"/>
</dbReference>
<dbReference type="OrthoDB" id="73875at2759"/>
<keyword evidence="4" id="KW-0119">Carbohydrate metabolism</keyword>
<dbReference type="GO" id="GO:0008843">
    <property type="term" value="F:endochitinase activity"/>
    <property type="evidence" value="ECO:0007669"/>
    <property type="project" value="UniProtKB-EC"/>
</dbReference>
<dbReference type="InterPro" id="IPR050314">
    <property type="entry name" value="Glycosyl_Hydrlase_18"/>
</dbReference>
<comment type="similarity">
    <text evidence="8">Belongs to the glycosyl hydrolase 18 family.</text>
</comment>
<evidence type="ECO:0000256" key="1">
    <source>
        <dbReference type="ARBA" id="ARBA00000822"/>
    </source>
</evidence>
<dbReference type="SUPFAM" id="SSF54556">
    <property type="entry name" value="Chitinase insertion domain"/>
    <property type="match status" value="1"/>
</dbReference>
<dbReference type="GO" id="GO:0000272">
    <property type="term" value="P:polysaccharide catabolic process"/>
    <property type="evidence" value="ECO:0007669"/>
    <property type="project" value="UniProtKB-KW"/>
</dbReference>
<dbReference type="InterPro" id="IPR001579">
    <property type="entry name" value="Glyco_hydro_18_chit_AS"/>
</dbReference>
<evidence type="ECO:0000313" key="12">
    <source>
        <dbReference type="Proteomes" id="UP000053424"/>
    </source>
</evidence>
<evidence type="ECO:0000313" key="11">
    <source>
        <dbReference type="EMBL" id="KIM42313.1"/>
    </source>
</evidence>
<keyword evidence="5 7" id="KW-0326">Glycosidase</keyword>
<dbReference type="PROSITE" id="PS01095">
    <property type="entry name" value="GH18_1"/>
    <property type="match status" value="1"/>
</dbReference>
<reference evidence="11 12" key="1">
    <citation type="submission" date="2014-04" db="EMBL/GenBank/DDBJ databases">
        <authorList>
            <consortium name="DOE Joint Genome Institute"/>
            <person name="Kuo A."/>
            <person name="Gay G."/>
            <person name="Dore J."/>
            <person name="Kohler A."/>
            <person name="Nagy L.G."/>
            <person name="Floudas D."/>
            <person name="Copeland A."/>
            <person name="Barry K.W."/>
            <person name="Cichocki N."/>
            <person name="Veneault-Fourrey C."/>
            <person name="LaButti K."/>
            <person name="Lindquist E.A."/>
            <person name="Lipzen A."/>
            <person name="Lundell T."/>
            <person name="Morin E."/>
            <person name="Murat C."/>
            <person name="Sun H."/>
            <person name="Tunlid A."/>
            <person name="Henrissat B."/>
            <person name="Grigoriev I.V."/>
            <person name="Hibbett D.S."/>
            <person name="Martin F."/>
            <person name="Nordberg H.P."/>
            <person name="Cantor M.N."/>
            <person name="Hua S.X."/>
        </authorList>
    </citation>
    <scope>NUCLEOTIDE SEQUENCE [LARGE SCALE GENOMIC DNA]</scope>
    <source>
        <strain evidence="12">h7</strain>
    </source>
</reference>
<dbReference type="Proteomes" id="UP000053424">
    <property type="component" value="Unassembled WGS sequence"/>
</dbReference>
<dbReference type="PANTHER" id="PTHR11177">
    <property type="entry name" value="CHITINASE"/>
    <property type="match status" value="1"/>
</dbReference>
<evidence type="ECO:0000259" key="10">
    <source>
        <dbReference type="PROSITE" id="PS51910"/>
    </source>
</evidence>
<protein>
    <submittedName>
        <fullName evidence="11">Glycoside hydrolase family 18 protein</fullName>
    </submittedName>
</protein>